<evidence type="ECO:0000259" key="2">
    <source>
        <dbReference type="PROSITE" id="PS51208"/>
    </source>
</evidence>
<accession>A0ABU0HC61</accession>
<feature type="signal peptide" evidence="1">
    <location>
        <begin position="1"/>
        <end position="37"/>
    </location>
</feature>
<dbReference type="Proteomes" id="UP001241603">
    <property type="component" value="Unassembled WGS sequence"/>
</dbReference>
<gene>
    <name evidence="3" type="ORF">QO014_004304</name>
</gene>
<name>A0ABU0HC61_9HYPH</name>
<dbReference type="InterPro" id="IPR043990">
    <property type="entry name" value="AC_1"/>
</dbReference>
<dbReference type="Pfam" id="PF03797">
    <property type="entry name" value="Autotransporter"/>
    <property type="match status" value="1"/>
</dbReference>
<reference evidence="3 4" key="1">
    <citation type="submission" date="2023-07" db="EMBL/GenBank/DDBJ databases">
        <title>Genomic Encyclopedia of Type Strains, Phase IV (KMG-IV): sequencing the most valuable type-strain genomes for metagenomic binning, comparative biology and taxonomic classification.</title>
        <authorList>
            <person name="Goeker M."/>
        </authorList>
    </citation>
    <scope>NUCLEOTIDE SEQUENCE [LARGE SCALE GENOMIC DNA]</scope>
    <source>
        <strain evidence="3 4">B6-8</strain>
    </source>
</reference>
<evidence type="ECO:0000313" key="4">
    <source>
        <dbReference type="Proteomes" id="UP001241603"/>
    </source>
</evidence>
<feature type="domain" description="Autotransporter" evidence="2">
    <location>
        <begin position="467"/>
        <end position="744"/>
    </location>
</feature>
<proteinExistence type="predicted"/>
<dbReference type="InterPro" id="IPR005546">
    <property type="entry name" value="Autotransporte_beta"/>
</dbReference>
<keyword evidence="4" id="KW-1185">Reference proteome</keyword>
<dbReference type="Gene3D" id="2.40.128.130">
    <property type="entry name" value="Autotransporter beta-domain"/>
    <property type="match status" value="1"/>
</dbReference>
<evidence type="ECO:0000313" key="3">
    <source>
        <dbReference type="EMBL" id="MDQ0439898.1"/>
    </source>
</evidence>
<dbReference type="SUPFAM" id="SSF103515">
    <property type="entry name" value="Autotransporter"/>
    <property type="match status" value="1"/>
</dbReference>
<dbReference type="PROSITE" id="PS51208">
    <property type="entry name" value="AUTOTRANSPORTER"/>
    <property type="match status" value="1"/>
</dbReference>
<sequence length="744" mass="76735">MRLRTNHSVRRTGLLSSVSGFVVLAGMAMLTPEQAQAACSSTLPLSCVTDGDNNIIDNTAVDPVSVTGDSTTELTTVGGNNTISNAVSSSLFVNGDRAGDVSNTSTFVLQSSTGSNLISNSGTFGVGYSEGNPDTTDNNGFALTSQSGNNTIENNAGATFSVVGTSQFVLTSETGNNLITNGVNASFSAIGANVFQFQTQDGSNTLYNQSEAAFEAIGNNAFSFSSANGDNLIQNDLRGVITATGYNTFDFSNPNGTSTVQNGGIIETFGRTSFNGLDNFNNAGGVLSLVNNVSYLPVNGVSTRFGSGVGDVTYISGNFNGSLGSVIAVDATLHGPNDSSSDVVVIGGKVTGTTDVYINNLSTKPGGYDPNGVLVVDVQSGNAAPGSFRLLNGPIDTGLFSYDIYQAPVAGGASDSNFVLASYADSSSFALPQFTTLSRDIWNSTSDGWIDRAGDLRESFAATEAVDPSKRSGIWGRFIGGSATSTRDQSVTTVGGRTVQADAGYDQTLFAFQAGVDHEFDGTVANGVLMAGVLGGYVASAVDLSNNETINFTGPQVGAYASWIKGPLYIDALVKGDFLSADYNIGGSNASTDSTTIGGRVETGYRFFTANGMFIEPVASLAYTNTSIDNIVIGGAAVNFDDGDGLEGKVLTRFGGSFLQYGAKVDPYVSLGIAGDLLGNNSVTIDSGPGLVVEDNAPDVFGEVGAGFNVVVLKNGVTGFAKADLRFGEDYVGGTGKFGMRWTW</sequence>
<dbReference type="SUPFAM" id="SSF51126">
    <property type="entry name" value="Pectin lyase-like"/>
    <property type="match status" value="1"/>
</dbReference>
<dbReference type="InterPro" id="IPR012332">
    <property type="entry name" value="Autotransporter_pectin_lyase_C"/>
</dbReference>
<dbReference type="RefSeq" id="WP_266350775.1">
    <property type="nucleotide sequence ID" value="NZ_JAPKNG010000006.1"/>
</dbReference>
<dbReference type="EMBL" id="JAUSVO010000006">
    <property type="protein sequence ID" value="MDQ0439898.1"/>
    <property type="molecule type" value="Genomic_DNA"/>
</dbReference>
<dbReference type="Gene3D" id="2.160.20.20">
    <property type="match status" value="1"/>
</dbReference>
<keyword evidence="1" id="KW-0732">Signal</keyword>
<dbReference type="InterPro" id="IPR011050">
    <property type="entry name" value="Pectin_lyase_fold/virulence"/>
</dbReference>
<protein>
    <recommendedName>
        <fullName evidence="2">Autotransporter domain-containing protein</fullName>
    </recommendedName>
</protein>
<dbReference type="SMART" id="SM00869">
    <property type="entry name" value="Autotransporter"/>
    <property type="match status" value="1"/>
</dbReference>
<dbReference type="InterPro" id="IPR036709">
    <property type="entry name" value="Autotransporte_beta_dom_sf"/>
</dbReference>
<organism evidence="3 4">
    <name type="scientific">Kaistia dalseonensis</name>
    <dbReference type="NCBI Taxonomy" id="410840"/>
    <lineage>
        <taxon>Bacteria</taxon>
        <taxon>Pseudomonadati</taxon>
        <taxon>Pseudomonadota</taxon>
        <taxon>Alphaproteobacteria</taxon>
        <taxon>Hyphomicrobiales</taxon>
        <taxon>Kaistiaceae</taxon>
        <taxon>Kaistia</taxon>
    </lineage>
</organism>
<feature type="chain" id="PRO_5045252173" description="Autotransporter domain-containing protein" evidence="1">
    <location>
        <begin position="38"/>
        <end position="744"/>
    </location>
</feature>
<comment type="caution">
    <text evidence="3">The sequence shown here is derived from an EMBL/GenBank/DDBJ whole genome shotgun (WGS) entry which is preliminary data.</text>
</comment>
<dbReference type="Pfam" id="PF18883">
    <property type="entry name" value="AC_1"/>
    <property type="match status" value="1"/>
</dbReference>
<evidence type="ECO:0000256" key="1">
    <source>
        <dbReference type="SAM" id="SignalP"/>
    </source>
</evidence>